<dbReference type="Proteomes" id="UP001431783">
    <property type="component" value="Unassembled WGS sequence"/>
</dbReference>
<evidence type="ECO:0000313" key="1">
    <source>
        <dbReference type="EMBL" id="KAK9887470.1"/>
    </source>
</evidence>
<sequence length="103" mass="11778">MEVLKVEISYLKMLQEEKNSRINDLIYLWEYKIAQKTLGNSSTDVVKQTKDGSNYIKEDVGTTKIKNAEELINEQKRNMNEIINLEIDSPDVSQEGVLIEAGT</sequence>
<dbReference type="EMBL" id="JARQZJ010000110">
    <property type="protein sequence ID" value="KAK9887470.1"/>
    <property type="molecule type" value="Genomic_DNA"/>
</dbReference>
<proteinExistence type="predicted"/>
<keyword evidence="2" id="KW-1185">Reference proteome</keyword>
<comment type="caution">
    <text evidence="1">The sequence shown here is derived from an EMBL/GenBank/DDBJ whole genome shotgun (WGS) entry which is preliminary data.</text>
</comment>
<dbReference type="AlphaFoldDB" id="A0AAW1UYF0"/>
<reference evidence="1 2" key="1">
    <citation type="submission" date="2023-03" db="EMBL/GenBank/DDBJ databases">
        <title>Genome insight into feeding habits of ladybird beetles.</title>
        <authorList>
            <person name="Li H.-S."/>
            <person name="Huang Y.-H."/>
            <person name="Pang H."/>
        </authorList>
    </citation>
    <scope>NUCLEOTIDE SEQUENCE [LARGE SCALE GENOMIC DNA]</scope>
    <source>
        <strain evidence="1">SYSU_2023b</strain>
        <tissue evidence="1">Whole body</tissue>
    </source>
</reference>
<protein>
    <submittedName>
        <fullName evidence="1">Uncharacterized protein</fullName>
    </submittedName>
</protein>
<accession>A0AAW1UYF0</accession>
<organism evidence="1 2">
    <name type="scientific">Henosepilachna vigintioctopunctata</name>
    <dbReference type="NCBI Taxonomy" id="420089"/>
    <lineage>
        <taxon>Eukaryota</taxon>
        <taxon>Metazoa</taxon>
        <taxon>Ecdysozoa</taxon>
        <taxon>Arthropoda</taxon>
        <taxon>Hexapoda</taxon>
        <taxon>Insecta</taxon>
        <taxon>Pterygota</taxon>
        <taxon>Neoptera</taxon>
        <taxon>Endopterygota</taxon>
        <taxon>Coleoptera</taxon>
        <taxon>Polyphaga</taxon>
        <taxon>Cucujiformia</taxon>
        <taxon>Coccinelloidea</taxon>
        <taxon>Coccinellidae</taxon>
        <taxon>Epilachninae</taxon>
        <taxon>Epilachnini</taxon>
        <taxon>Henosepilachna</taxon>
    </lineage>
</organism>
<evidence type="ECO:0000313" key="2">
    <source>
        <dbReference type="Proteomes" id="UP001431783"/>
    </source>
</evidence>
<gene>
    <name evidence="1" type="ORF">WA026_022618</name>
</gene>
<name>A0AAW1UYF0_9CUCU</name>